<feature type="chain" id="PRO_5045449769" evidence="2">
    <location>
        <begin position="25"/>
        <end position="135"/>
    </location>
</feature>
<comment type="caution">
    <text evidence="4">The sequence shown here is derived from an EMBL/GenBank/DDBJ whole genome shotgun (WGS) entry which is preliminary data.</text>
</comment>
<evidence type="ECO:0000259" key="3">
    <source>
        <dbReference type="Pfam" id="PF13511"/>
    </source>
</evidence>
<feature type="domain" description="DUF4124" evidence="3">
    <location>
        <begin position="15"/>
        <end position="70"/>
    </location>
</feature>
<reference evidence="4 5" key="1">
    <citation type="submission" date="2023-04" db="EMBL/GenBank/DDBJ databases">
        <title>Lysobacter sp. strain UC isolated from soil sample.</title>
        <authorList>
            <person name="Choksket S."/>
            <person name="Harshvardhan F."/>
            <person name="Rana R."/>
            <person name="Patil P.B."/>
            <person name="Korpole S."/>
        </authorList>
    </citation>
    <scope>NUCLEOTIDE SEQUENCE [LARGE SCALE GENOMIC DNA]</scope>
    <source>
        <strain evidence="4 5">UC</strain>
    </source>
</reference>
<protein>
    <submittedName>
        <fullName evidence="4">DUF4124 domain-containing protein</fullName>
    </submittedName>
</protein>
<dbReference type="InterPro" id="IPR025392">
    <property type="entry name" value="DUF4124"/>
</dbReference>
<organism evidence="4 5">
    <name type="scientific">Lysobacter arvi</name>
    <dbReference type="NCBI Taxonomy" id="3038776"/>
    <lineage>
        <taxon>Bacteria</taxon>
        <taxon>Pseudomonadati</taxon>
        <taxon>Pseudomonadota</taxon>
        <taxon>Gammaproteobacteria</taxon>
        <taxon>Lysobacterales</taxon>
        <taxon>Lysobacteraceae</taxon>
        <taxon>Lysobacter</taxon>
    </lineage>
</organism>
<gene>
    <name evidence="4" type="ORF">P8609_02570</name>
</gene>
<dbReference type="RefSeq" id="WP_309261020.1">
    <property type="nucleotide sequence ID" value="NZ_JARUHG010000001.1"/>
</dbReference>
<feature type="signal peptide" evidence="2">
    <location>
        <begin position="1"/>
        <end position="24"/>
    </location>
</feature>
<dbReference type="Pfam" id="PF13511">
    <property type="entry name" value="DUF4124"/>
    <property type="match status" value="1"/>
</dbReference>
<evidence type="ECO:0000313" key="4">
    <source>
        <dbReference type="EMBL" id="MDR0181853.1"/>
    </source>
</evidence>
<keyword evidence="2" id="KW-0732">Signal</keyword>
<feature type="region of interest" description="Disordered" evidence="1">
    <location>
        <begin position="48"/>
        <end position="106"/>
    </location>
</feature>
<evidence type="ECO:0000256" key="1">
    <source>
        <dbReference type="SAM" id="MobiDB-lite"/>
    </source>
</evidence>
<proteinExistence type="predicted"/>
<accession>A0ABU1C9N8</accession>
<feature type="compositionally biased region" description="Pro residues" evidence="1">
    <location>
        <begin position="58"/>
        <end position="70"/>
    </location>
</feature>
<dbReference type="EMBL" id="JARUHG010000001">
    <property type="protein sequence ID" value="MDR0181853.1"/>
    <property type="molecule type" value="Genomic_DNA"/>
</dbReference>
<evidence type="ECO:0000256" key="2">
    <source>
        <dbReference type="SAM" id="SignalP"/>
    </source>
</evidence>
<feature type="compositionally biased region" description="Basic and acidic residues" evidence="1">
    <location>
        <begin position="89"/>
        <end position="106"/>
    </location>
</feature>
<dbReference type="Proteomes" id="UP001233535">
    <property type="component" value="Unassembled WGS sequence"/>
</dbReference>
<name>A0ABU1C9N8_9GAMM</name>
<evidence type="ECO:0000313" key="5">
    <source>
        <dbReference type="Proteomes" id="UP001233535"/>
    </source>
</evidence>
<keyword evidence="5" id="KW-1185">Reference proteome</keyword>
<feature type="compositionally biased region" description="Low complexity" evidence="1">
    <location>
        <begin position="78"/>
        <end position="87"/>
    </location>
</feature>
<sequence>MHRRREYARILWLLMALPCTLAVAGSVHKCVGPNGVASYQDVPCGRDMREATHWEAPSDPPPSNAAPPSAPVRERASARPARSPGSRVVRSEARPSECEAAKANRDRTLERVGLKRTFDLLSRLDEQVRNACRGR</sequence>